<keyword evidence="1" id="KW-0813">Transport</keyword>
<keyword evidence="2" id="KW-0004">4Fe-4S</keyword>
<keyword evidence="4" id="KW-0249">Electron transport</keyword>
<comment type="caution">
    <text evidence="9">The sequence shown here is derived from an EMBL/GenBank/DDBJ whole genome shotgun (WGS) entry which is preliminary data.</text>
</comment>
<evidence type="ECO:0000256" key="5">
    <source>
        <dbReference type="ARBA" id="ARBA00023004"/>
    </source>
</evidence>
<dbReference type="GO" id="GO:0051539">
    <property type="term" value="F:4 iron, 4 sulfur cluster binding"/>
    <property type="evidence" value="ECO:0007669"/>
    <property type="project" value="UniProtKB-KW"/>
</dbReference>
<dbReference type="GeneID" id="73903995"/>
<name>A0ABD5NN39_9EURY</name>
<dbReference type="AlphaFoldDB" id="A0ABD5NN39"/>
<dbReference type="Gene3D" id="4.10.490.10">
    <property type="entry name" value="High potential iron-sulphur protein"/>
    <property type="match status" value="2"/>
</dbReference>
<evidence type="ECO:0000313" key="9">
    <source>
        <dbReference type="EMBL" id="MFC3958384.1"/>
    </source>
</evidence>
<keyword evidence="10" id="KW-1185">Reference proteome</keyword>
<gene>
    <name evidence="9" type="ORF">ACFOUR_08390</name>
</gene>
<dbReference type="Pfam" id="PF01355">
    <property type="entry name" value="HIPIP"/>
    <property type="match status" value="1"/>
</dbReference>
<feature type="region of interest" description="Disordered" evidence="7">
    <location>
        <begin position="152"/>
        <end position="171"/>
    </location>
</feature>
<evidence type="ECO:0000256" key="2">
    <source>
        <dbReference type="ARBA" id="ARBA00022485"/>
    </source>
</evidence>
<dbReference type="InterPro" id="IPR000170">
    <property type="entry name" value="High_potential_FeS_prot"/>
</dbReference>
<feature type="compositionally biased region" description="Basic and acidic residues" evidence="7">
    <location>
        <begin position="30"/>
        <end position="41"/>
    </location>
</feature>
<evidence type="ECO:0000259" key="8">
    <source>
        <dbReference type="PROSITE" id="PS51373"/>
    </source>
</evidence>
<evidence type="ECO:0000313" key="10">
    <source>
        <dbReference type="Proteomes" id="UP001595846"/>
    </source>
</evidence>
<dbReference type="SUPFAM" id="SSF57652">
    <property type="entry name" value="HIPIP (high potential iron protein)"/>
    <property type="match status" value="2"/>
</dbReference>
<dbReference type="InterPro" id="IPR036369">
    <property type="entry name" value="HIPIP_sf"/>
</dbReference>
<sequence>MATVGVAALSGCTDGDDGDETTDPDDENGEERPAGVSREEFESGPVPDVYVSATSLGAEERDPDEVRPKSEVSFSDYEAAQENDAHQPGTCCANCADYIPDKNGDEFGACAEVEGYIDGEDWCTIYETLPEPEVPDGVSEDELATAEVPAAYQTASSQAGEERTPDELQSQDAGSLMESVDAIADGVARPGQSCGNCAEYIPDENGDTWGACAKVEGYVAVEDWCSIWEHVSEAA</sequence>
<evidence type="ECO:0000256" key="6">
    <source>
        <dbReference type="ARBA" id="ARBA00023014"/>
    </source>
</evidence>
<proteinExistence type="predicted"/>
<feature type="region of interest" description="Disordered" evidence="7">
    <location>
        <begin position="1"/>
        <end position="47"/>
    </location>
</feature>
<dbReference type="RefSeq" id="WP_256531272.1">
    <property type="nucleotide sequence ID" value="NZ_CP101824.1"/>
</dbReference>
<evidence type="ECO:0000256" key="1">
    <source>
        <dbReference type="ARBA" id="ARBA00022448"/>
    </source>
</evidence>
<evidence type="ECO:0000256" key="3">
    <source>
        <dbReference type="ARBA" id="ARBA00022723"/>
    </source>
</evidence>
<feature type="compositionally biased region" description="Acidic residues" evidence="7">
    <location>
        <begin position="14"/>
        <end position="29"/>
    </location>
</feature>
<evidence type="ECO:0000256" key="7">
    <source>
        <dbReference type="SAM" id="MobiDB-lite"/>
    </source>
</evidence>
<evidence type="ECO:0000256" key="4">
    <source>
        <dbReference type="ARBA" id="ARBA00022982"/>
    </source>
</evidence>
<feature type="domain" description="High potential iron-sulfur proteins family profile" evidence="8">
    <location>
        <begin position="157"/>
        <end position="233"/>
    </location>
</feature>
<dbReference type="PROSITE" id="PS51373">
    <property type="entry name" value="HIPIP"/>
    <property type="match status" value="1"/>
</dbReference>
<keyword evidence="3" id="KW-0479">Metal-binding</keyword>
<dbReference type="EMBL" id="JBHSAQ010000003">
    <property type="protein sequence ID" value="MFC3958384.1"/>
    <property type="molecule type" value="Genomic_DNA"/>
</dbReference>
<keyword evidence="6" id="KW-0411">Iron-sulfur</keyword>
<keyword evidence="5" id="KW-0408">Iron</keyword>
<dbReference type="GO" id="GO:0046872">
    <property type="term" value="F:metal ion binding"/>
    <property type="evidence" value="ECO:0007669"/>
    <property type="project" value="UniProtKB-KW"/>
</dbReference>
<accession>A0ABD5NN39</accession>
<reference evidence="9 10" key="1">
    <citation type="journal article" date="2019" name="Int. J. Syst. Evol. Microbiol.">
        <title>The Global Catalogue of Microorganisms (GCM) 10K type strain sequencing project: providing services to taxonomists for standard genome sequencing and annotation.</title>
        <authorList>
            <consortium name="The Broad Institute Genomics Platform"/>
            <consortium name="The Broad Institute Genome Sequencing Center for Infectious Disease"/>
            <person name="Wu L."/>
            <person name="Ma J."/>
        </authorList>
    </citation>
    <scope>NUCLEOTIDE SEQUENCE [LARGE SCALE GENOMIC DNA]</scope>
    <source>
        <strain evidence="9 10">IBRC-M 10256</strain>
    </source>
</reference>
<dbReference type="Proteomes" id="UP001595846">
    <property type="component" value="Unassembled WGS sequence"/>
</dbReference>
<protein>
    <submittedName>
        <fullName evidence="9">High-potential iron-sulfur protein</fullName>
    </submittedName>
</protein>
<organism evidence="9 10">
    <name type="scientific">Halovivax cerinus</name>
    <dbReference type="NCBI Taxonomy" id="1487865"/>
    <lineage>
        <taxon>Archaea</taxon>
        <taxon>Methanobacteriati</taxon>
        <taxon>Methanobacteriota</taxon>
        <taxon>Stenosarchaea group</taxon>
        <taxon>Halobacteria</taxon>
        <taxon>Halobacteriales</taxon>
        <taxon>Natrialbaceae</taxon>
        <taxon>Halovivax</taxon>
    </lineage>
</organism>